<gene>
    <name evidence="3" type="ORF">H6D15_01010</name>
</gene>
<keyword evidence="1" id="KW-0732">Signal</keyword>
<keyword evidence="4" id="KW-1185">Reference proteome</keyword>
<protein>
    <submittedName>
        <fullName evidence="3">PCMD domain-containing protein</fullName>
    </submittedName>
</protein>
<comment type="caution">
    <text evidence="3">The sequence shown here is derived from an EMBL/GenBank/DDBJ whole genome shotgun (WGS) entry which is preliminary data.</text>
</comment>
<feature type="domain" description="Putative carbohydrate metabolism" evidence="2">
    <location>
        <begin position="359"/>
        <end position="593"/>
    </location>
</feature>
<feature type="signal peptide" evidence="1">
    <location>
        <begin position="1"/>
        <end position="21"/>
    </location>
</feature>
<dbReference type="InterPro" id="IPR038653">
    <property type="entry name" value="Put_CMD_sf"/>
</dbReference>
<dbReference type="Proteomes" id="UP000698924">
    <property type="component" value="Unassembled WGS sequence"/>
</dbReference>
<dbReference type="Pfam" id="PF14900">
    <property type="entry name" value="DUF4493"/>
    <property type="match status" value="1"/>
</dbReference>
<evidence type="ECO:0000256" key="1">
    <source>
        <dbReference type="SAM" id="SignalP"/>
    </source>
</evidence>
<dbReference type="InterPro" id="IPR027840">
    <property type="entry name" value="DUF4493"/>
</dbReference>
<dbReference type="EMBL" id="JACJMO010000001">
    <property type="protein sequence ID" value="MBM6856193.1"/>
    <property type="molecule type" value="Genomic_DNA"/>
</dbReference>
<dbReference type="Pfam" id="PF13201">
    <property type="entry name" value="PCMD"/>
    <property type="match status" value="1"/>
</dbReference>
<dbReference type="AlphaFoldDB" id="A0AA40ZQB8"/>
<dbReference type="CDD" id="cd00063">
    <property type="entry name" value="FN3"/>
    <property type="match status" value="1"/>
</dbReference>
<dbReference type="RefSeq" id="WP_204970783.1">
    <property type="nucleotide sequence ID" value="NZ_JAAZTS010000001.1"/>
</dbReference>
<dbReference type="InterPro" id="IPR013783">
    <property type="entry name" value="Ig-like_fold"/>
</dbReference>
<sequence>MKKLYTILTACLLLAYLGSCQNEETEQKAVGYLMLQVGTDKTTLTKTEDTYNPKQIAVKIVNSAGKTVKETDDCTTWTEAIELPVGTYTIEASSAGFDGKTAGWDKPYYAAKETVDIKMNTNTSKEIVCKLANVLVTVEFSDDFRAAFQSAVVGVSDKSNSDNKVTFEMRQASETGKAYFPVTDLISNLTVSNYKGELHSKKDTITGIKAQENVILRYRIASSGSSNIGVTVDDATKTYTYTIGVPVTATSTLVASANAWSTFAYLTGEVPSFADVFDQSKLEFQYKTADAAEWTKVATEMTVEEKDKKFATRLTGLTPATAYQCRLYYNDGSEEGITSETVDFTTEAQTPLPNGNLDSWYKSGKTWYPVTENDYNVSGSFWDSSNPGTTTGAGALVNKNPTQGNSTTVHTSGGQSAELKSQYASAFGIGKFAAASLYTGKFNSLVGTNGAKIDFGQPFVSRPTALHGWFNYTSGKIDYRGGNTPEGLGEKGSDDLCSIYVALSKKQKQVDNTNTETFLDLKNDTDIIAYGQLSDAEAVTTNGWKEFTLNFKYKTLEPLETYYLIIVFSASKYGDYFTGSTNSVMYVDDLELIYGDTPVMSE</sequence>
<dbReference type="InterPro" id="IPR025112">
    <property type="entry name" value="PCMD"/>
</dbReference>
<accession>A0AA40ZQB8</accession>
<evidence type="ECO:0000313" key="3">
    <source>
        <dbReference type="EMBL" id="MBM6856193.1"/>
    </source>
</evidence>
<name>A0AA40ZQB8_9BACT</name>
<feature type="chain" id="PRO_5041216070" evidence="1">
    <location>
        <begin position="22"/>
        <end position="602"/>
    </location>
</feature>
<proteinExistence type="predicted"/>
<organism evidence="3 4">
    <name type="scientific">Caecibacteroides pullorum</name>
    <dbReference type="NCBI Taxonomy" id="2725562"/>
    <lineage>
        <taxon>Bacteria</taxon>
        <taxon>Pseudomonadati</taxon>
        <taxon>Bacteroidota</taxon>
        <taxon>Bacteroidia</taxon>
        <taxon>Bacteroidales</taxon>
        <taxon>Bacteroidaceae</taxon>
        <taxon>Caecibacteroides</taxon>
    </lineage>
</organism>
<evidence type="ECO:0000259" key="2">
    <source>
        <dbReference type="Pfam" id="PF13201"/>
    </source>
</evidence>
<reference evidence="3 4" key="1">
    <citation type="journal article" date="2021" name="Sci. Rep.">
        <title>The distribution of antibiotic resistance genes in chicken gut microbiota commensals.</title>
        <authorList>
            <person name="Juricova H."/>
            <person name="Matiasovicova J."/>
            <person name="Kubasova T."/>
            <person name="Cejkova D."/>
            <person name="Rychlik I."/>
        </authorList>
    </citation>
    <scope>NUCLEOTIDE SEQUENCE [LARGE SCALE GENOMIC DNA]</scope>
    <source>
        <strain evidence="3 4">An421</strain>
    </source>
</reference>
<dbReference type="Gene3D" id="2.60.40.10">
    <property type="entry name" value="Immunoglobulins"/>
    <property type="match status" value="1"/>
</dbReference>
<evidence type="ECO:0000313" key="4">
    <source>
        <dbReference type="Proteomes" id="UP000698924"/>
    </source>
</evidence>
<dbReference type="InterPro" id="IPR003961">
    <property type="entry name" value="FN3_dom"/>
</dbReference>
<dbReference type="Gene3D" id="2.60.120.890">
    <property type="entry name" value="BT2081, beta-jelly-roll domain"/>
    <property type="match status" value="1"/>
</dbReference>